<keyword evidence="7" id="KW-0677">Repeat</keyword>
<evidence type="ECO:0000259" key="18">
    <source>
        <dbReference type="PROSITE" id="PS50268"/>
    </source>
</evidence>
<dbReference type="AlphaFoldDB" id="A0A553QN82"/>
<dbReference type="SMART" id="SM00112">
    <property type="entry name" value="CA"/>
    <property type="match status" value="4"/>
</dbReference>
<dbReference type="InterPro" id="IPR027397">
    <property type="entry name" value="Catenin-bd_sf"/>
</dbReference>
<feature type="domain" description="Cadherin" evidence="18">
    <location>
        <begin position="452"/>
        <end position="557"/>
    </location>
</feature>
<dbReference type="InterPro" id="IPR014868">
    <property type="entry name" value="Cadherin_pro_dom"/>
</dbReference>
<dbReference type="GO" id="GO:0034332">
    <property type="term" value="P:adherens junction organization"/>
    <property type="evidence" value="ECO:0007669"/>
    <property type="project" value="TreeGrafter"/>
</dbReference>
<protein>
    <recommendedName>
        <fullName evidence="18">Cadherin domain-containing protein</fullName>
    </recommendedName>
</protein>
<dbReference type="Pfam" id="PF01049">
    <property type="entry name" value="CADH_Y-type_LIR"/>
    <property type="match status" value="1"/>
</dbReference>
<keyword evidence="12 16" id="KW-0472">Membrane</keyword>
<dbReference type="GO" id="GO:0007043">
    <property type="term" value="P:cell-cell junction assembly"/>
    <property type="evidence" value="ECO:0007669"/>
    <property type="project" value="TreeGrafter"/>
</dbReference>
<dbReference type="GO" id="GO:0060027">
    <property type="term" value="P:convergent extension involved in gastrulation"/>
    <property type="evidence" value="ECO:0007669"/>
    <property type="project" value="UniProtKB-ARBA"/>
</dbReference>
<evidence type="ECO:0000313" key="20">
    <source>
        <dbReference type="Proteomes" id="UP000316079"/>
    </source>
</evidence>
<proteinExistence type="predicted"/>
<dbReference type="GO" id="GO:0007507">
    <property type="term" value="P:heart development"/>
    <property type="evidence" value="ECO:0007669"/>
    <property type="project" value="UniProtKB-ARBA"/>
</dbReference>
<dbReference type="Gene3D" id="2.60.40.60">
    <property type="entry name" value="Cadherins"/>
    <property type="match status" value="6"/>
</dbReference>
<dbReference type="Pfam" id="PF08758">
    <property type="entry name" value="Cadherin_pro"/>
    <property type="match status" value="1"/>
</dbReference>
<name>A0A553QN82_9TELE</name>
<dbReference type="GO" id="GO:0009887">
    <property type="term" value="P:animal organ morphogenesis"/>
    <property type="evidence" value="ECO:0007669"/>
    <property type="project" value="UniProtKB-ARBA"/>
</dbReference>
<evidence type="ECO:0000256" key="5">
    <source>
        <dbReference type="ARBA" id="ARBA00022723"/>
    </source>
</evidence>
<evidence type="ECO:0000256" key="4">
    <source>
        <dbReference type="ARBA" id="ARBA00022692"/>
    </source>
</evidence>
<evidence type="ECO:0000256" key="14">
    <source>
        <dbReference type="PROSITE-ProRule" id="PRU00043"/>
    </source>
</evidence>
<gene>
    <name evidence="19" type="ORF">DNTS_028219</name>
</gene>
<feature type="signal peptide" evidence="17">
    <location>
        <begin position="1"/>
        <end position="21"/>
    </location>
</feature>
<keyword evidence="6 17" id="KW-0732">Signal</keyword>
<dbReference type="FunFam" id="2.60.40.60:FF:000019">
    <property type="entry name" value="Cadherin 2"/>
    <property type="match status" value="1"/>
</dbReference>
<dbReference type="GO" id="GO:0045296">
    <property type="term" value="F:cadherin binding"/>
    <property type="evidence" value="ECO:0007669"/>
    <property type="project" value="TreeGrafter"/>
</dbReference>
<dbReference type="GO" id="GO:0016477">
    <property type="term" value="P:cell migration"/>
    <property type="evidence" value="ECO:0007669"/>
    <property type="project" value="TreeGrafter"/>
</dbReference>
<reference evidence="19 20" key="1">
    <citation type="journal article" date="2019" name="Sci. Data">
        <title>Hybrid genome assembly and annotation of Danionella translucida.</title>
        <authorList>
            <person name="Kadobianskyi M."/>
            <person name="Schulze L."/>
            <person name="Schuelke M."/>
            <person name="Judkewitz B."/>
        </authorList>
    </citation>
    <scope>NUCLEOTIDE SEQUENCE [LARGE SCALE GENOMIC DNA]</scope>
    <source>
        <strain evidence="19 20">Bolton</strain>
    </source>
</reference>
<evidence type="ECO:0000256" key="1">
    <source>
        <dbReference type="ARBA" id="ARBA00004251"/>
    </source>
</evidence>
<evidence type="ECO:0000256" key="2">
    <source>
        <dbReference type="ARBA" id="ARBA00004568"/>
    </source>
</evidence>
<comment type="subcellular location">
    <subcellularLocation>
        <location evidence="2">Cell junction</location>
        <location evidence="2">Desmosome</location>
    </subcellularLocation>
    <subcellularLocation>
        <location evidence="1 15">Cell membrane</location>
        <topology evidence="1 15">Single-pass type I membrane protein</topology>
    </subcellularLocation>
</comment>
<evidence type="ECO:0000256" key="13">
    <source>
        <dbReference type="ARBA" id="ARBA00023180"/>
    </source>
</evidence>
<dbReference type="PANTHER" id="PTHR24027:SF78">
    <property type="entry name" value="CADHERIN-LIKE PROTEIN 26"/>
    <property type="match status" value="1"/>
</dbReference>
<evidence type="ECO:0000256" key="8">
    <source>
        <dbReference type="ARBA" id="ARBA00022837"/>
    </source>
</evidence>
<sequence>MSGRALAACLLALVLFPAAEFCELRPVLVQVPKGLPAGYVISQVTLEGCEMKPVAFTSSDPDFTVDTNGSIMTLRALVITIKRFSVLVQDESGQNSRVDVVAYSKDEGSQKSSSVAHKRTKRRWRPLPFIIEENDVPPFPKDIERLSSDSSVNFTVHYVISGMGVDLQPKGLFFFDDERGMLRVTGPVDREEYAQYNFIARVYDSKSGTETDQFLPIIVNVEDKNDNAPEFKGILSFSVAERCRVGTEIGIVNATDKDEPGTDHTKIKFTLINATDMFSIDPASGRLTAATNTLDREAQDKVYINVEIRDMNGNPNGLFTRGTAVVTLTDVNDNPPTFKEKLYKAKVRENQENVLITRIPVDDKDLVNTPNWRALFEVTKGNESGNFRMETDPKTNEGLLYVIKAVDFEKTPVMNLEITVRNEVPLVGPDNKLQSVPLELSVENEDEGPEFNPGVLYLKVKENVPNGTVIGTYTALDPETKKSNGIKYYKLTDPGNWITVVEGTGELKTANTIDRESPLVHQDMYNITIRAVDESKKVGKGMVVLQIEDENDNMPLITNPDLVICNKDDAAHSVLVEAVDLDNKPYSTPFTFELRTDHDGRSKLKSSVMLHQVEHMPNGLYTIPIIIKDLQGFGKEQQVTVRVCSCEREDNGVGVCGSRSASTSLGSFGILALVLSTLLLLLLCLLCLFICSTKKEKLQITDDTGAGGMLLKSNTEAPGEEVKDGTLLMIPGGDVVDGSLQSNVLEKNKVVHSEGGHYGQNFFNGGVVYNTTTQDYGTERFYSSGRYDNTMHSNSMYQKFSGALDTWRTNGCYLDRKLAFFGDQEDGRYADDLLKTYGQEGAGSPAGSVGCCSLLGERESMEFLNTLGPKFRPLADLCYTTNQTGN</sequence>
<dbReference type="GO" id="GO:0016339">
    <property type="term" value="P:calcium-dependent cell-cell adhesion via plasma membrane cell adhesion molecules"/>
    <property type="evidence" value="ECO:0007669"/>
    <property type="project" value="TreeGrafter"/>
</dbReference>
<keyword evidence="3" id="KW-1003">Cell membrane</keyword>
<evidence type="ECO:0000256" key="15">
    <source>
        <dbReference type="RuleBase" id="RU003318"/>
    </source>
</evidence>
<dbReference type="GO" id="GO:0044331">
    <property type="term" value="P:cell-cell adhesion mediated by cadherin"/>
    <property type="evidence" value="ECO:0007669"/>
    <property type="project" value="TreeGrafter"/>
</dbReference>
<dbReference type="SUPFAM" id="SSF49313">
    <property type="entry name" value="Cadherin-like"/>
    <property type="match status" value="6"/>
</dbReference>
<dbReference type="CDD" id="cd11304">
    <property type="entry name" value="Cadherin_repeat"/>
    <property type="match status" value="3"/>
</dbReference>
<keyword evidence="4 15" id="KW-0812">Transmembrane</keyword>
<dbReference type="PROSITE" id="PS50268">
    <property type="entry name" value="CADHERIN_2"/>
    <property type="match status" value="4"/>
</dbReference>
<dbReference type="GO" id="GO:0005912">
    <property type="term" value="C:adherens junction"/>
    <property type="evidence" value="ECO:0007669"/>
    <property type="project" value="TreeGrafter"/>
</dbReference>
<dbReference type="GO" id="GO:0000902">
    <property type="term" value="P:cell morphogenesis"/>
    <property type="evidence" value="ECO:0007669"/>
    <property type="project" value="TreeGrafter"/>
</dbReference>
<dbReference type="PROSITE" id="PS00232">
    <property type="entry name" value="CADHERIN_1"/>
    <property type="match status" value="2"/>
</dbReference>
<dbReference type="InterPro" id="IPR039808">
    <property type="entry name" value="Cadherin"/>
</dbReference>
<evidence type="ECO:0000256" key="10">
    <source>
        <dbReference type="ARBA" id="ARBA00022949"/>
    </source>
</evidence>
<dbReference type="FunFam" id="2.60.40.60:FF:000011">
    <property type="entry name" value="Cadherin 1"/>
    <property type="match status" value="1"/>
</dbReference>
<evidence type="ECO:0000256" key="17">
    <source>
        <dbReference type="SAM" id="SignalP"/>
    </source>
</evidence>
<evidence type="ECO:0000256" key="11">
    <source>
        <dbReference type="ARBA" id="ARBA00022989"/>
    </source>
</evidence>
<dbReference type="GO" id="GO:0005509">
    <property type="term" value="F:calcium ion binding"/>
    <property type="evidence" value="ECO:0007669"/>
    <property type="project" value="UniProtKB-UniRule"/>
</dbReference>
<organism evidence="19 20">
    <name type="scientific">Danionella cerebrum</name>
    <dbReference type="NCBI Taxonomy" id="2873325"/>
    <lineage>
        <taxon>Eukaryota</taxon>
        <taxon>Metazoa</taxon>
        <taxon>Chordata</taxon>
        <taxon>Craniata</taxon>
        <taxon>Vertebrata</taxon>
        <taxon>Euteleostomi</taxon>
        <taxon>Actinopterygii</taxon>
        <taxon>Neopterygii</taxon>
        <taxon>Teleostei</taxon>
        <taxon>Ostariophysi</taxon>
        <taxon>Cypriniformes</taxon>
        <taxon>Danionidae</taxon>
        <taxon>Danioninae</taxon>
        <taxon>Danionella</taxon>
    </lineage>
</organism>
<feature type="chain" id="PRO_5021823612" description="Cadherin domain-containing protein" evidence="17">
    <location>
        <begin position="22"/>
        <end position="886"/>
    </location>
</feature>
<dbReference type="GO" id="GO:0030057">
    <property type="term" value="C:desmosome"/>
    <property type="evidence" value="ECO:0007669"/>
    <property type="project" value="UniProtKB-SubCell"/>
</dbReference>
<keyword evidence="10" id="KW-0965">Cell junction</keyword>
<dbReference type="PRINTS" id="PR01819">
    <property type="entry name" value="DESMOGLEIN"/>
</dbReference>
<evidence type="ECO:0000256" key="9">
    <source>
        <dbReference type="ARBA" id="ARBA00022889"/>
    </source>
</evidence>
<dbReference type="Gene3D" id="4.10.900.10">
    <property type="entry name" value="TCF3-CBD (Catenin binding domain)"/>
    <property type="match status" value="1"/>
</dbReference>
<evidence type="ECO:0000256" key="7">
    <source>
        <dbReference type="ARBA" id="ARBA00022737"/>
    </source>
</evidence>
<accession>A0A553QN82</accession>
<keyword evidence="13" id="KW-0325">Glycoprotein</keyword>
<keyword evidence="8 14" id="KW-0106">Calcium</keyword>
<evidence type="ECO:0000256" key="3">
    <source>
        <dbReference type="ARBA" id="ARBA00022475"/>
    </source>
</evidence>
<dbReference type="InterPro" id="IPR009122">
    <property type="entry name" value="Desmosomal_cadherin"/>
</dbReference>
<dbReference type="GO" id="GO:0016342">
    <property type="term" value="C:catenin complex"/>
    <property type="evidence" value="ECO:0007669"/>
    <property type="project" value="TreeGrafter"/>
</dbReference>
<dbReference type="STRING" id="623744.A0A553QN82"/>
<dbReference type="OrthoDB" id="6079678at2759"/>
<evidence type="ECO:0000256" key="12">
    <source>
        <dbReference type="ARBA" id="ARBA00023136"/>
    </source>
</evidence>
<keyword evidence="11 16" id="KW-1133">Transmembrane helix</keyword>
<feature type="domain" description="Cadherin" evidence="18">
    <location>
        <begin position="339"/>
        <end position="451"/>
    </location>
</feature>
<dbReference type="GO" id="GO:0007156">
    <property type="term" value="P:homophilic cell adhesion via plasma membrane adhesion molecules"/>
    <property type="evidence" value="ECO:0007669"/>
    <property type="project" value="InterPro"/>
</dbReference>
<feature type="transmembrane region" description="Helical" evidence="16">
    <location>
        <begin position="668"/>
        <end position="691"/>
    </location>
</feature>
<keyword evidence="9 15" id="KW-0130">Cell adhesion</keyword>
<dbReference type="PANTHER" id="PTHR24027">
    <property type="entry name" value="CADHERIN-23"/>
    <property type="match status" value="1"/>
</dbReference>
<feature type="domain" description="Cadherin" evidence="18">
    <location>
        <begin position="123"/>
        <end position="231"/>
    </location>
</feature>
<evidence type="ECO:0000256" key="16">
    <source>
        <dbReference type="SAM" id="Phobius"/>
    </source>
</evidence>
<dbReference type="InterPro" id="IPR002126">
    <property type="entry name" value="Cadherin-like_dom"/>
</dbReference>
<keyword evidence="5" id="KW-0479">Metal-binding</keyword>
<dbReference type="Proteomes" id="UP000316079">
    <property type="component" value="Unassembled WGS sequence"/>
</dbReference>
<dbReference type="SMART" id="SM01055">
    <property type="entry name" value="Cadherin_pro"/>
    <property type="match status" value="1"/>
</dbReference>
<keyword evidence="20" id="KW-1185">Reference proteome</keyword>
<comment type="caution">
    <text evidence="19">The sequence shown here is derived from an EMBL/GenBank/DDBJ whole genome shotgun (WGS) entry which is preliminary data.</text>
</comment>
<dbReference type="InterPro" id="IPR000233">
    <property type="entry name" value="Cadherin_Y-type_LIR"/>
</dbReference>
<dbReference type="EMBL" id="SRMA01025745">
    <property type="protein sequence ID" value="TRY91442.1"/>
    <property type="molecule type" value="Genomic_DNA"/>
</dbReference>
<dbReference type="InterPro" id="IPR015919">
    <property type="entry name" value="Cadherin-like_sf"/>
</dbReference>
<dbReference type="GO" id="GO:0008013">
    <property type="term" value="F:beta-catenin binding"/>
    <property type="evidence" value="ECO:0007669"/>
    <property type="project" value="TreeGrafter"/>
</dbReference>
<evidence type="ECO:0000313" key="19">
    <source>
        <dbReference type="EMBL" id="TRY91442.1"/>
    </source>
</evidence>
<evidence type="ECO:0000256" key="6">
    <source>
        <dbReference type="ARBA" id="ARBA00022729"/>
    </source>
</evidence>
<dbReference type="FunFam" id="2.60.40.60:FF:000027">
    <property type="entry name" value="Cadherin 2"/>
    <property type="match status" value="1"/>
</dbReference>
<dbReference type="PRINTS" id="PR00205">
    <property type="entry name" value="CADHERIN"/>
</dbReference>
<feature type="domain" description="Cadherin" evidence="18">
    <location>
        <begin position="231"/>
        <end position="338"/>
    </location>
</feature>
<dbReference type="InterPro" id="IPR020894">
    <property type="entry name" value="Cadherin_CS"/>
</dbReference>
<dbReference type="Pfam" id="PF00028">
    <property type="entry name" value="Cadherin"/>
    <property type="match status" value="4"/>
</dbReference>